<evidence type="ECO:0000256" key="2">
    <source>
        <dbReference type="ARBA" id="ARBA00004370"/>
    </source>
</evidence>
<dbReference type="InterPro" id="IPR050428">
    <property type="entry name" value="TCS_sensor_his_kinase"/>
</dbReference>
<comment type="subcellular location">
    <subcellularLocation>
        <location evidence="2">Membrane</location>
    </subcellularLocation>
</comment>
<reference evidence="14 15" key="1">
    <citation type="journal article" date="2017" name="Antonie Van Leeuwenhoek">
        <title>Phylogenomic resolution of the bacterial genus Pantoea and its relationship with Erwinia and Tatumella.</title>
        <authorList>
            <person name="Palmer M."/>
            <person name="Steenkamp E.T."/>
            <person name="Coetzee M.P."/>
            <person name="Chan W.Y."/>
            <person name="van Zyl E."/>
            <person name="De Maayer P."/>
            <person name="Coutinho T.A."/>
            <person name="Blom J."/>
            <person name="Smits T.H."/>
            <person name="Duffy B."/>
            <person name="Venter S.N."/>
        </authorList>
    </citation>
    <scope>NUCLEOTIDE SEQUENCE [LARGE SCALE GENOMIC DNA]</scope>
    <source>
        <strain evidence="14 15">LMG 5345</strain>
    </source>
</reference>
<dbReference type="EC" id="2.7.13.3" evidence="3"/>
<dbReference type="PANTHER" id="PTHR45436:SF5">
    <property type="entry name" value="SENSOR HISTIDINE KINASE TRCS"/>
    <property type="match status" value="1"/>
</dbReference>
<dbReference type="NCBIfam" id="NF012163">
    <property type="entry name" value="BaeS_SmeS"/>
    <property type="match status" value="1"/>
</dbReference>
<evidence type="ECO:0000256" key="9">
    <source>
        <dbReference type="ARBA" id="ARBA00023012"/>
    </source>
</evidence>
<keyword evidence="7 14" id="KW-0418">Kinase</keyword>
<evidence type="ECO:0000256" key="1">
    <source>
        <dbReference type="ARBA" id="ARBA00000085"/>
    </source>
</evidence>
<dbReference type="CDD" id="cd06225">
    <property type="entry name" value="HAMP"/>
    <property type="match status" value="1"/>
</dbReference>
<dbReference type="SUPFAM" id="SSF55874">
    <property type="entry name" value="ATPase domain of HSP90 chaperone/DNA topoisomerase II/histidine kinase"/>
    <property type="match status" value="1"/>
</dbReference>
<name>A0ABX3USU8_9GAMM</name>
<evidence type="ECO:0000256" key="5">
    <source>
        <dbReference type="ARBA" id="ARBA00022679"/>
    </source>
</evidence>
<evidence type="ECO:0000256" key="4">
    <source>
        <dbReference type="ARBA" id="ARBA00022553"/>
    </source>
</evidence>
<keyword evidence="4" id="KW-0597">Phosphoprotein</keyword>
<feature type="domain" description="Histidine kinase" evidence="12">
    <location>
        <begin position="246"/>
        <end position="460"/>
    </location>
</feature>
<dbReference type="PRINTS" id="PR00344">
    <property type="entry name" value="BCTRLSENSOR"/>
</dbReference>
<dbReference type="RefSeq" id="WP_033791554.1">
    <property type="nucleotide sequence ID" value="NZ_CCAQ010000011.1"/>
</dbReference>
<organism evidence="14 15">
    <name type="scientific">Pantoea septica</name>
    <dbReference type="NCBI Taxonomy" id="472695"/>
    <lineage>
        <taxon>Bacteria</taxon>
        <taxon>Pseudomonadati</taxon>
        <taxon>Pseudomonadota</taxon>
        <taxon>Gammaproteobacteria</taxon>
        <taxon>Enterobacterales</taxon>
        <taxon>Erwiniaceae</taxon>
        <taxon>Pantoea</taxon>
    </lineage>
</organism>
<dbReference type="SUPFAM" id="SSF158472">
    <property type="entry name" value="HAMP domain-like"/>
    <property type="match status" value="1"/>
</dbReference>
<evidence type="ECO:0000256" key="8">
    <source>
        <dbReference type="ARBA" id="ARBA00022989"/>
    </source>
</evidence>
<accession>A0ABX3USU8</accession>
<dbReference type="InterPro" id="IPR003660">
    <property type="entry name" value="HAMP_dom"/>
</dbReference>
<dbReference type="InterPro" id="IPR004358">
    <property type="entry name" value="Sig_transdc_His_kin-like_C"/>
</dbReference>
<dbReference type="InterPro" id="IPR003661">
    <property type="entry name" value="HisK_dim/P_dom"/>
</dbReference>
<dbReference type="Gene3D" id="1.10.287.130">
    <property type="match status" value="1"/>
</dbReference>
<feature type="transmembrane region" description="Helical" evidence="11">
    <location>
        <begin position="12"/>
        <end position="32"/>
    </location>
</feature>
<evidence type="ECO:0000256" key="7">
    <source>
        <dbReference type="ARBA" id="ARBA00022777"/>
    </source>
</evidence>
<dbReference type="EMBL" id="MLJJ01000013">
    <property type="protein sequence ID" value="ORM99807.1"/>
    <property type="molecule type" value="Genomic_DNA"/>
</dbReference>
<keyword evidence="10 11" id="KW-0472">Membrane</keyword>
<keyword evidence="5" id="KW-0808">Transferase</keyword>
<evidence type="ECO:0000256" key="3">
    <source>
        <dbReference type="ARBA" id="ARBA00012438"/>
    </source>
</evidence>
<dbReference type="Gene3D" id="6.10.340.10">
    <property type="match status" value="1"/>
</dbReference>
<dbReference type="SUPFAM" id="SSF47384">
    <property type="entry name" value="Homodimeric domain of signal transducing histidine kinase"/>
    <property type="match status" value="1"/>
</dbReference>
<dbReference type="Pfam" id="PF00672">
    <property type="entry name" value="HAMP"/>
    <property type="match status" value="1"/>
</dbReference>
<evidence type="ECO:0000256" key="11">
    <source>
        <dbReference type="SAM" id="Phobius"/>
    </source>
</evidence>
<dbReference type="Proteomes" id="UP000193785">
    <property type="component" value="Unassembled WGS sequence"/>
</dbReference>
<dbReference type="PANTHER" id="PTHR45436">
    <property type="entry name" value="SENSOR HISTIDINE KINASE YKOH"/>
    <property type="match status" value="1"/>
</dbReference>
<dbReference type="InterPro" id="IPR036097">
    <property type="entry name" value="HisK_dim/P_sf"/>
</dbReference>
<dbReference type="Gene3D" id="3.30.565.10">
    <property type="entry name" value="Histidine kinase-like ATPase, C-terminal domain"/>
    <property type="match status" value="1"/>
</dbReference>
<dbReference type="GO" id="GO:0016301">
    <property type="term" value="F:kinase activity"/>
    <property type="evidence" value="ECO:0007669"/>
    <property type="project" value="UniProtKB-KW"/>
</dbReference>
<comment type="caution">
    <text evidence="14">The sequence shown here is derived from an EMBL/GenBank/DDBJ whole genome shotgun (WGS) entry which is preliminary data.</text>
</comment>
<evidence type="ECO:0000259" key="13">
    <source>
        <dbReference type="PROSITE" id="PS50885"/>
    </source>
</evidence>
<dbReference type="NCBIfam" id="NF007837">
    <property type="entry name" value="PRK10549.1"/>
    <property type="match status" value="1"/>
</dbReference>
<dbReference type="PROSITE" id="PS50885">
    <property type="entry name" value="HAMP"/>
    <property type="match status" value="1"/>
</dbReference>
<dbReference type="CDD" id="cd00082">
    <property type="entry name" value="HisKA"/>
    <property type="match status" value="1"/>
</dbReference>
<dbReference type="InterPro" id="IPR003594">
    <property type="entry name" value="HATPase_dom"/>
</dbReference>
<dbReference type="InterPro" id="IPR005467">
    <property type="entry name" value="His_kinase_dom"/>
</dbReference>
<keyword evidence="8 11" id="KW-1133">Transmembrane helix</keyword>
<dbReference type="InterPro" id="IPR036890">
    <property type="entry name" value="HATPase_C_sf"/>
</dbReference>
<protein>
    <recommendedName>
        <fullName evidence="3">histidine kinase</fullName>
        <ecNumber evidence="3">2.7.13.3</ecNumber>
    </recommendedName>
</protein>
<gene>
    <name evidence="14" type="ORF">HA46_09225</name>
</gene>
<dbReference type="SMART" id="SM00387">
    <property type="entry name" value="HATPase_c"/>
    <property type="match status" value="1"/>
</dbReference>
<feature type="domain" description="HAMP" evidence="13">
    <location>
        <begin position="186"/>
        <end position="238"/>
    </location>
</feature>
<keyword evidence="15" id="KW-1185">Reference proteome</keyword>
<evidence type="ECO:0000313" key="15">
    <source>
        <dbReference type="Proteomes" id="UP000193785"/>
    </source>
</evidence>
<proteinExistence type="predicted"/>
<dbReference type="Pfam" id="PF00512">
    <property type="entry name" value="HisKA"/>
    <property type="match status" value="1"/>
</dbReference>
<keyword evidence="6 11" id="KW-0812">Transmembrane</keyword>
<comment type="catalytic activity">
    <reaction evidence="1">
        <text>ATP + protein L-histidine = ADP + protein N-phospho-L-histidine.</text>
        <dbReference type="EC" id="2.7.13.3"/>
    </reaction>
</comment>
<keyword evidence="9" id="KW-0902">Two-component regulatory system</keyword>
<dbReference type="SMART" id="SM00388">
    <property type="entry name" value="HisKA"/>
    <property type="match status" value="1"/>
</dbReference>
<dbReference type="PROSITE" id="PS50109">
    <property type="entry name" value="HIS_KIN"/>
    <property type="match status" value="1"/>
</dbReference>
<evidence type="ECO:0000256" key="6">
    <source>
        <dbReference type="ARBA" id="ARBA00022692"/>
    </source>
</evidence>
<evidence type="ECO:0000259" key="12">
    <source>
        <dbReference type="PROSITE" id="PS50109"/>
    </source>
</evidence>
<dbReference type="Pfam" id="PF02518">
    <property type="entry name" value="HATPase_c"/>
    <property type="match status" value="1"/>
</dbReference>
<evidence type="ECO:0000313" key="14">
    <source>
        <dbReference type="EMBL" id="ORM99807.1"/>
    </source>
</evidence>
<evidence type="ECO:0000256" key="10">
    <source>
        <dbReference type="ARBA" id="ARBA00023136"/>
    </source>
</evidence>
<sequence length="462" mass="51572">MKLPLRLGISAKLFLAIFSTCMLVLITMHWGVRLSFEHGFVDYIKRGNEQRLAMLGDALADQYEQHGSWDFLRHNDRLIFTMLRSLEQNPDSSNQLPPHGWRTQFWVIDQQYKVLVGPRAPVPPEGSRRNITTSNGKVVGWVVGSPPERLTRSTDINFDHQQKRTSWLIVGLSTLLAALVTWLMSRGLLAPVKRLVAGTHHLAAGNFATRVEVGSQDELGQLAQDFNRLASSLEKNESMRRAFMADISHELRTPLAILRGELEAMQDGVRKLTPEAIASLQSEVGVLSKLVDDLHQLSLSDEGALAYRKQATDLVQLLEVAAGSFNERYRSHGLTLTLQMPDEAPFFGDPDRLMQLFTNLLENSLRYTDSPGQVEVRLTYEAPWWQMSFADSAPGVDAQQQAKIFERFFRTEGSRNRASGGSGLGLAICKNIVDAHGGHIAAEHSDLGGLKIALQLRYVPQP</sequence>
<dbReference type="SMART" id="SM00304">
    <property type="entry name" value="HAMP"/>
    <property type="match status" value="1"/>
</dbReference>